<keyword evidence="10" id="KW-1185">Reference proteome</keyword>
<evidence type="ECO:0000259" key="8">
    <source>
        <dbReference type="Pfam" id="PF09335"/>
    </source>
</evidence>
<name>A0A0K6IXX2_9PROT</name>
<evidence type="ECO:0000256" key="1">
    <source>
        <dbReference type="ARBA" id="ARBA00004651"/>
    </source>
</evidence>
<protein>
    <submittedName>
        <fullName evidence="9">Uncharacterized membrane protein DedA, SNARE-associated domain</fullName>
    </submittedName>
</protein>
<keyword evidence="5 7" id="KW-1133">Transmembrane helix</keyword>
<dbReference type="PANTHER" id="PTHR30353:SF0">
    <property type="entry name" value="TRANSMEMBRANE PROTEIN"/>
    <property type="match status" value="1"/>
</dbReference>
<dbReference type="GO" id="GO:0005886">
    <property type="term" value="C:plasma membrane"/>
    <property type="evidence" value="ECO:0007669"/>
    <property type="project" value="UniProtKB-SubCell"/>
</dbReference>
<proteinExistence type="inferred from homology"/>
<keyword evidence="3 7" id="KW-1003">Cell membrane</keyword>
<evidence type="ECO:0000313" key="10">
    <source>
        <dbReference type="Proteomes" id="UP000182108"/>
    </source>
</evidence>
<dbReference type="NCBIfam" id="NF008102">
    <property type="entry name" value="PRK10847.1"/>
    <property type="match status" value="1"/>
</dbReference>
<evidence type="ECO:0000256" key="4">
    <source>
        <dbReference type="ARBA" id="ARBA00022692"/>
    </source>
</evidence>
<organism evidence="9 10">
    <name type="scientific">Tepidiphilus thermophilus</name>
    <dbReference type="NCBI Taxonomy" id="876478"/>
    <lineage>
        <taxon>Bacteria</taxon>
        <taxon>Pseudomonadati</taxon>
        <taxon>Pseudomonadota</taxon>
        <taxon>Hydrogenophilia</taxon>
        <taxon>Hydrogenophilales</taxon>
        <taxon>Hydrogenophilaceae</taxon>
        <taxon>Tepidiphilus</taxon>
    </lineage>
</organism>
<dbReference type="InterPro" id="IPR058127">
    <property type="entry name" value="DedA"/>
</dbReference>
<comment type="similarity">
    <text evidence="2 7">Belongs to the DedA family.</text>
</comment>
<dbReference type="AlphaFoldDB" id="A0A0K6IXX2"/>
<dbReference type="InterPro" id="IPR032818">
    <property type="entry name" value="DedA-like"/>
</dbReference>
<sequence length="221" mass="24319">MDLLAQALDLVLHLDRHLAALVAQYGPWIYAILFAIVFAETGFVVTPFLPGDSLLFVAGALAAAGGMDLGALIVTLTLAAVLGNTLNYHIGRFLGPRVFHWEQSRFFNKEALLKTHAFYERHGGKTLVLSRFLPLIRTFAPFVAGIAAMSYARFTLYNLTGALAWVLTLTLAGYQFGNLPWIQRNLSAVILGIIVVSLLPAAIAYLRERRLAAARRHQILM</sequence>
<dbReference type="Pfam" id="PF09335">
    <property type="entry name" value="VTT_dom"/>
    <property type="match status" value="1"/>
</dbReference>
<dbReference type="RefSeq" id="WP_055424218.1">
    <property type="nucleotide sequence ID" value="NZ_CYHH01000015.1"/>
</dbReference>
<dbReference type="InterPro" id="IPR032816">
    <property type="entry name" value="VTT_dom"/>
</dbReference>
<evidence type="ECO:0000256" key="2">
    <source>
        <dbReference type="ARBA" id="ARBA00010792"/>
    </source>
</evidence>
<feature type="domain" description="VTT" evidence="8">
    <location>
        <begin position="49"/>
        <end position="175"/>
    </location>
</feature>
<keyword evidence="4 7" id="KW-0812">Transmembrane</keyword>
<dbReference type="Proteomes" id="UP000182108">
    <property type="component" value="Unassembled WGS sequence"/>
</dbReference>
<evidence type="ECO:0000256" key="5">
    <source>
        <dbReference type="ARBA" id="ARBA00022989"/>
    </source>
</evidence>
<evidence type="ECO:0000256" key="7">
    <source>
        <dbReference type="RuleBase" id="RU367016"/>
    </source>
</evidence>
<comment type="subcellular location">
    <subcellularLocation>
        <location evidence="1 7">Cell membrane</location>
        <topology evidence="1 7">Multi-pass membrane protein</topology>
    </subcellularLocation>
</comment>
<feature type="transmembrane region" description="Helical" evidence="7">
    <location>
        <begin position="186"/>
        <end position="206"/>
    </location>
</feature>
<dbReference type="OrthoDB" id="5291705at2"/>
<evidence type="ECO:0000313" key="9">
    <source>
        <dbReference type="EMBL" id="CUB07966.1"/>
    </source>
</evidence>
<evidence type="ECO:0000256" key="3">
    <source>
        <dbReference type="ARBA" id="ARBA00022475"/>
    </source>
</evidence>
<feature type="transmembrane region" description="Helical" evidence="7">
    <location>
        <begin position="156"/>
        <end position="174"/>
    </location>
</feature>
<gene>
    <name evidence="9" type="ORF">Ga0061068_11530</name>
</gene>
<feature type="transmembrane region" description="Helical" evidence="7">
    <location>
        <begin position="29"/>
        <end position="49"/>
    </location>
</feature>
<accession>A0A0K6IXX2</accession>
<reference evidence="10" key="1">
    <citation type="submission" date="2015-08" db="EMBL/GenBank/DDBJ databases">
        <authorList>
            <person name="Babu N.S."/>
            <person name="Beckwith C.J."/>
            <person name="Beseler K.G."/>
            <person name="Brison A."/>
            <person name="Carone J.V."/>
            <person name="Caskin T.P."/>
            <person name="Diamond M."/>
            <person name="Durham M.E."/>
            <person name="Foxe J.M."/>
            <person name="Go M."/>
            <person name="Henderson B.A."/>
            <person name="Jones I.B."/>
            <person name="McGettigan J.A."/>
            <person name="Micheletti S.J."/>
            <person name="Nasrallah M.E."/>
            <person name="Ortiz D."/>
            <person name="Piller C.R."/>
            <person name="Privatt S.R."/>
            <person name="Schneider S.L."/>
            <person name="Sharp S."/>
            <person name="Smith T.C."/>
            <person name="Stanton J.D."/>
            <person name="Ullery H.E."/>
            <person name="Wilson R.J."/>
            <person name="Serrano M.G."/>
            <person name="Buck G."/>
            <person name="Lee V."/>
            <person name="Wang Y."/>
            <person name="Carvalho R."/>
            <person name="Voegtly L."/>
            <person name="Shi R."/>
            <person name="Duckworth R."/>
            <person name="Johnson A."/>
            <person name="Loviza R."/>
            <person name="Walstead R."/>
            <person name="Shah Z."/>
            <person name="Kiflezghi M."/>
            <person name="Wade K."/>
            <person name="Ball S.L."/>
            <person name="Bradley K.W."/>
            <person name="Asai D.J."/>
            <person name="Bowman C.A."/>
            <person name="Russell D.A."/>
            <person name="Pope W.H."/>
            <person name="Jacobs-Sera D."/>
            <person name="Hendrix R.W."/>
            <person name="Hatfull G.F."/>
        </authorList>
    </citation>
    <scope>NUCLEOTIDE SEQUENCE [LARGE SCALE GENOMIC DNA]</scope>
    <source>
        <strain evidence="10">JCM 19170</strain>
    </source>
</reference>
<evidence type="ECO:0000256" key="6">
    <source>
        <dbReference type="ARBA" id="ARBA00023136"/>
    </source>
</evidence>
<keyword evidence="6 7" id="KW-0472">Membrane</keyword>
<dbReference type="PANTHER" id="PTHR30353">
    <property type="entry name" value="INNER MEMBRANE PROTEIN DEDA-RELATED"/>
    <property type="match status" value="1"/>
</dbReference>
<dbReference type="EMBL" id="CYHH01000015">
    <property type="protein sequence ID" value="CUB07966.1"/>
    <property type="molecule type" value="Genomic_DNA"/>
</dbReference>
<feature type="transmembrane region" description="Helical" evidence="7">
    <location>
        <begin position="56"/>
        <end position="82"/>
    </location>
</feature>